<dbReference type="InterPro" id="IPR009057">
    <property type="entry name" value="Homeodomain-like_sf"/>
</dbReference>
<feature type="region of interest" description="Disordered" evidence="1">
    <location>
        <begin position="444"/>
        <end position="476"/>
    </location>
</feature>
<feature type="compositionally biased region" description="Basic and acidic residues" evidence="1">
    <location>
        <begin position="21"/>
        <end position="30"/>
    </location>
</feature>
<dbReference type="Pfam" id="PF00249">
    <property type="entry name" value="Myb_DNA-binding"/>
    <property type="match status" value="1"/>
</dbReference>
<dbReference type="CDD" id="cd00167">
    <property type="entry name" value="SANT"/>
    <property type="match status" value="1"/>
</dbReference>
<evidence type="ECO:0000259" key="2">
    <source>
        <dbReference type="SMART" id="SM00717"/>
    </source>
</evidence>
<dbReference type="PANTHER" id="PTHR21689">
    <property type="entry name" value="LIN-9"/>
    <property type="match status" value="1"/>
</dbReference>
<dbReference type="PANTHER" id="PTHR21689:SF2">
    <property type="entry name" value="PROTEIN LIN-9 HOMOLOG"/>
    <property type="match status" value="1"/>
</dbReference>
<dbReference type="EMBL" id="CAUOFW020003247">
    <property type="protein sequence ID" value="CAK9158787.1"/>
    <property type="molecule type" value="Genomic_DNA"/>
</dbReference>
<reference evidence="3 4" key="1">
    <citation type="submission" date="2024-02" db="EMBL/GenBank/DDBJ databases">
        <authorList>
            <person name="Vignale AGUSTIN F."/>
            <person name="Sosa J E."/>
            <person name="Modenutti C."/>
        </authorList>
    </citation>
    <scope>NUCLEOTIDE SEQUENCE [LARGE SCALE GENOMIC DNA]</scope>
</reference>
<feature type="region of interest" description="Disordered" evidence="1">
    <location>
        <begin position="1"/>
        <end position="31"/>
    </location>
</feature>
<proteinExistence type="predicted"/>
<dbReference type="Gene3D" id="1.20.58.1880">
    <property type="match status" value="1"/>
</dbReference>
<comment type="caution">
    <text evidence="3">The sequence shown here is derived from an EMBL/GenBank/DDBJ whole genome shotgun (WGS) entry which is preliminary data.</text>
</comment>
<evidence type="ECO:0000313" key="3">
    <source>
        <dbReference type="EMBL" id="CAK9158787.1"/>
    </source>
</evidence>
<organism evidence="3 4">
    <name type="scientific">Ilex paraguariensis</name>
    <name type="common">yerba mate</name>
    <dbReference type="NCBI Taxonomy" id="185542"/>
    <lineage>
        <taxon>Eukaryota</taxon>
        <taxon>Viridiplantae</taxon>
        <taxon>Streptophyta</taxon>
        <taxon>Embryophyta</taxon>
        <taxon>Tracheophyta</taxon>
        <taxon>Spermatophyta</taxon>
        <taxon>Magnoliopsida</taxon>
        <taxon>eudicotyledons</taxon>
        <taxon>Gunneridae</taxon>
        <taxon>Pentapetalae</taxon>
        <taxon>asterids</taxon>
        <taxon>campanulids</taxon>
        <taxon>Aquifoliales</taxon>
        <taxon>Aquifoliaceae</taxon>
        <taxon>Ilex</taxon>
    </lineage>
</organism>
<keyword evidence="4" id="KW-1185">Reference proteome</keyword>
<sequence>MGPPRKSRSVNKGFSYIDELSPSKDGENSKKNVQRMTVLGIEVHYQRQKRKVSDMLGAQWSKTELERFYEAYRKYGVDWKKVAAAVGNRSVEMVETLYSMNMAYLSLPEGTASIAGLIAMMTDHYSNLAGSDSEQESNDGSDGRALLHSATVTSSYGCLSLLKKRSSGGSRPRAVGKRTPRVPVKYFYMDVEGEKLFSATRQAQKLKVDANDDEDVHAIAIALVEASQRGGSPQLAETEMTSAKLVGSDRGEVGLQASLEVDKGESSRDRSCTRVMESVGTVDKKGRGHYGKKLEVDDDCTNHLDDFKEACSGTEGQKLGKVMGKFVMEVTDAKISRFSSQGLRKRSKKVLFEGDEGSTFDALQTLADLSLRMPSTTEENEPSVLVQRENDDLVAESMPAIHQRDKCKSSGVKVKGIDQYPDLKLLPLKNQNLEKFQHSLLTARTEARSDTRLSGSQEAEIRDAGKKSVTKGRRSP</sequence>
<accession>A0ABC8SVN9</accession>
<dbReference type="Proteomes" id="UP001642360">
    <property type="component" value="Unassembled WGS sequence"/>
</dbReference>
<dbReference type="SMART" id="SM00717">
    <property type="entry name" value="SANT"/>
    <property type="match status" value="1"/>
</dbReference>
<feature type="domain" description="Myb-like" evidence="2">
    <location>
        <begin position="56"/>
        <end position="104"/>
    </location>
</feature>
<dbReference type="InterPro" id="IPR010561">
    <property type="entry name" value="LIN-9/ALY1"/>
</dbReference>
<dbReference type="SUPFAM" id="SSF46689">
    <property type="entry name" value="Homeodomain-like"/>
    <property type="match status" value="1"/>
</dbReference>
<name>A0ABC8SVN9_9AQUA</name>
<protein>
    <recommendedName>
        <fullName evidence="2">Myb-like domain-containing protein</fullName>
    </recommendedName>
</protein>
<dbReference type="InterPro" id="IPR001005">
    <property type="entry name" value="SANT/Myb"/>
</dbReference>
<gene>
    <name evidence="3" type="ORF">ILEXP_LOCUS27455</name>
</gene>
<evidence type="ECO:0000313" key="4">
    <source>
        <dbReference type="Proteomes" id="UP001642360"/>
    </source>
</evidence>
<dbReference type="AlphaFoldDB" id="A0ABC8SVN9"/>
<evidence type="ECO:0000256" key="1">
    <source>
        <dbReference type="SAM" id="MobiDB-lite"/>
    </source>
</evidence>